<comment type="caution">
    <text evidence="1">The sequence shown here is derived from an EMBL/GenBank/DDBJ whole genome shotgun (WGS) entry which is preliminary data.</text>
</comment>
<dbReference type="RefSeq" id="WP_121157873.1">
    <property type="nucleotide sequence ID" value="NZ_RBKT01000001.1"/>
</dbReference>
<dbReference type="EMBL" id="RBKT01000001">
    <property type="protein sequence ID" value="RKR89428.1"/>
    <property type="molecule type" value="Genomic_DNA"/>
</dbReference>
<keyword evidence="2" id="KW-1185">Reference proteome</keyword>
<gene>
    <name evidence="1" type="ORF">BDK92_3774</name>
</gene>
<name>A0A495JLJ8_9ACTN</name>
<evidence type="ECO:0000313" key="2">
    <source>
        <dbReference type="Proteomes" id="UP000277671"/>
    </source>
</evidence>
<organism evidence="1 2">
    <name type="scientific">Micromonospora pisi</name>
    <dbReference type="NCBI Taxonomy" id="589240"/>
    <lineage>
        <taxon>Bacteria</taxon>
        <taxon>Bacillati</taxon>
        <taxon>Actinomycetota</taxon>
        <taxon>Actinomycetes</taxon>
        <taxon>Micromonosporales</taxon>
        <taxon>Micromonosporaceae</taxon>
        <taxon>Micromonospora</taxon>
    </lineage>
</organism>
<accession>A0A495JLJ8</accession>
<protein>
    <submittedName>
        <fullName evidence="1">Uncharacterized protein</fullName>
    </submittedName>
</protein>
<proteinExistence type="predicted"/>
<sequence>MSRVDEPLTRAGIWEAAAMTIAQHEDRGTSYAPGTCACCTPDGCAQLRWAIEVRAGRDPDYPLAAPVPPDLKSLG</sequence>
<dbReference type="Proteomes" id="UP000277671">
    <property type="component" value="Unassembled WGS sequence"/>
</dbReference>
<dbReference type="OrthoDB" id="3398090at2"/>
<dbReference type="AlphaFoldDB" id="A0A495JLJ8"/>
<reference evidence="1 2" key="1">
    <citation type="submission" date="2018-10" db="EMBL/GenBank/DDBJ databases">
        <title>Sequencing the genomes of 1000 actinobacteria strains.</title>
        <authorList>
            <person name="Klenk H.-P."/>
        </authorList>
    </citation>
    <scope>NUCLEOTIDE SEQUENCE [LARGE SCALE GENOMIC DNA]</scope>
    <source>
        <strain evidence="1 2">DSM 45175</strain>
    </source>
</reference>
<evidence type="ECO:0000313" key="1">
    <source>
        <dbReference type="EMBL" id="RKR89428.1"/>
    </source>
</evidence>